<gene>
    <name evidence="2" type="ORF">PENARI_c003G02489</name>
</gene>
<evidence type="ECO:0000256" key="1">
    <source>
        <dbReference type="SAM" id="MobiDB-lite"/>
    </source>
</evidence>
<evidence type="ECO:0000313" key="2">
    <source>
        <dbReference type="EMBL" id="OGE56512.1"/>
    </source>
</evidence>
<dbReference type="GeneID" id="34572902"/>
<name>A0A1F5LTH5_PENAI</name>
<dbReference type="EMBL" id="LXJU01000003">
    <property type="protein sequence ID" value="OGE56512.1"/>
    <property type="molecule type" value="Genomic_DNA"/>
</dbReference>
<comment type="caution">
    <text evidence="2">The sequence shown here is derived from an EMBL/GenBank/DDBJ whole genome shotgun (WGS) entry which is preliminary data.</text>
</comment>
<sequence length="68" mass="7739">MIFDYTFTAVPCSISQQHQNSMMEYEIQAQTLSPVARATNRSSVIIQTSNSQETQENKRSLEKKDALL</sequence>
<dbReference type="AlphaFoldDB" id="A0A1F5LTH5"/>
<accession>A0A1F5LTH5</accession>
<protein>
    <submittedName>
        <fullName evidence="2">Uncharacterized protein</fullName>
    </submittedName>
</protein>
<reference evidence="2 3" key="1">
    <citation type="journal article" date="2016" name="Sci. Rep.">
        <title>Penicillium arizonense, a new, genome sequenced fungal species, reveals a high chemical diversity in secreted metabolites.</title>
        <authorList>
            <person name="Grijseels S."/>
            <person name="Nielsen J.C."/>
            <person name="Randelovic M."/>
            <person name="Nielsen J."/>
            <person name="Nielsen K.F."/>
            <person name="Workman M."/>
            <person name="Frisvad J.C."/>
        </authorList>
    </citation>
    <scope>NUCLEOTIDE SEQUENCE [LARGE SCALE GENOMIC DNA]</scope>
    <source>
        <strain evidence="2 3">CBS 141311</strain>
    </source>
</reference>
<feature type="region of interest" description="Disordered" evidence="1">
    <location>
        <begin position="46"/>
        <end position="68"/>
    </location>
</feature>
<proteinExistence type="predicted"/>
<dbReference type="RefSeq" id="XP_022491940.1">
    <property type="nucleotide sequence ID" value="XM_022628168.1"/>
</dbReference>
<evidence type="ECO:0000313" key="3">
    <source>
        <dbReference type="Proteomes" id="UP000177622"/>
    </source>
</evidence>
<organism evidence="2 3">
    <name type="scientific">Penicillium arizonense</name>
    <dbReference type="NCBI Taxonomy" id="1835702"/>
    <lineage>
        <taxon>Eukaryota</taxon>
        <taxon>Fungi</taxon>
        <taxon>Dikarya</taxon>
        <taxon>Ascomycota</taxon>
        <taxon>Pezizomycotina</taxon>
        <taxon>Eurotiomycetes</taxon>
        <taxon>Eurotiomycetidae</taxon>
        <taxon>Eurotiales</taxon>
        <taxon>Aspergillaceae</taxon>
        <taxon>Penicillium</taxon>
    </lineage>
</organism>
<keyword evidence="3" id="KW-1185">Reference proteome</keyword>
<dbReference type="Proteomes" id="UP000177622">
    <property type="component" value="Unassembled WGS sequence"/>
</dbReference>
<feature type="compositionally biased region" description="Basic and acidic residues" evidence="1">
    <location>
        <begin position="55"/>
        <end position="68"/>
    </location>
</feature>